<keyword evidence="3" id="KW-1185">Reference proteome</keyword>
<gene>
    <name evidence="2" type="ORF">GmarT_19720</name>
</gene>
<dbReference type="InterPro" id="IPR027558">
    <property type="entry name" value="Pre_pil_HX9DG_C"/>
</dbReference>
<dbReference type="Pfam" id="PF07963">
    <property type="entry name" value="N_methyl"/>
    <property type="match status" value="1"/>
</dbReference>
<organism evidence="2 3">
    <name type="scientific">Gimesia maris</name>
    <dbReference type="NCBI Taxonomy" id="122"/>
    <lineage>
        <taxon>Bacteria</taxon>
        <taxon>Pseudomonadati</taxon>
        <taxon>Planctomycetota</taxon>
        <taxon>Planctomycetia</taxon>
        <taxon>Planctomycetales</taxon>
        <taxon>Planctomycetaceae</taxon>
        <taxon>Gimesia</taxon>
    </lineage>
</organism>
<dbReference type="SUPFAM" id="SSF54523">
    <property type="entry name" value="Pili subunits"/>
    <property type="match status" value="1"/>
</dbReference>
<dbReference type="Gene3D" id="3.30.700.10">
    <property type="entry name" value="Glycoprotein, Type 4 Pilin"/>
    <property type="match status" value="1"/>
</dbReference>
<evidence type="ECO:0000259" key="1">
    <source>
        <dbReference type="Pfam" id="PF07596"/>
    </source>
</evidence>
<evidence type="ECO:0000313" key="3">
    <source>
        <dbReference type="Proteomes" id="UP000322887"/>
    </source>
</evidence>
<dbReference type="InterPro" id="IPR045584">
    <property type="entry name" value="Pilin-like"/>
</dbReference>
<dbReference type="Proteomes" id="UP000322887">
    <property type="component" value="Chromosome"/>
</dbReference>
<protein>
    <submittedName>
        <fullName evidence="2">Major pilin subunit</fullName>
    </submittedName>
</protein>
<accession>A0ABX5YK69</accession>
<dbReference type="InterPro" id="IPR011453">
    <property type="entry name" value="DUF1559"/>
</dbReference>
<dbReference type="NCBIfam" id="TIGR02532">
    <property type="entry name" value="IV_pilin_GFxxxE"/>
    <property type="match status" value="1"/>
</dbReference>
<proteinExistence type="predicted"/>
<dbReference type="NCBIfam" id="TIGR04294">
    <property type="entry name" value="pre_pil_HX9DG"/>
    <property type="match status" value="1"/>
</dbReference>
<dbReference type="Pfam" id="PF07596">
    <property type="entry name" value="SBP_bac_10"/>
    <property type="match status" value="1"/>
</dbReference>
<dbReference type="PANTHER" id="PTHR30093:SF2">
    <property type="entry name" value="TYPE II SECRETION SYSTEM PROTEIN H"/>
    <property type="match status" value="1"/>
</dbReference>
<dbReference type="RefSeq" id="WP_002648393.1">
    <property type="nucleotide sequence ID" value="NZ_CAXBMG010000068.1"/>
</dbReference>
<dbReference type="PROSITE" id="PS00409">
    <property type="entry name" value="PROKAR_NTER_METHYL"/>
    <property type="match status" value="1"/>
</dbReference>
<dbReference type="PANTHER" id="PTHR30093">
    <property type="entry name" value="GENERAL SECRETION PATHWAY PROTEIN G"/>
    <property type="match status" value="1"/>
</dbReference>
<dbReference type="InterPro" id="IPR012902">
    <property type="entry name" value="N_methyl_site"/>
</dbReference>
<dbReference type="EMBL" id="CP042910">
    <property type="protein sequence ID" value="QEG16111.1"/>
    <property type="molecule type" value="Genomic_DNA"/>
</dbReference>
<sequence length="326" mass="34450">MKMRFSRVRGFTLIELLVVIAIIAILIALLLPAVQQAREAARRSTCKNNMKQLGLAIHNYHDTHSQFPPLCISTQAGSPNGCSGFGAPNISGLTLMLPYLDQAPLYNEYNFAIGQSDPGGSINSTQMSTNIPALLCPSDPNQTVQMIGACLKFPFPAGNHNGGTNYVFAVGAGAWQFYTGGTPSATLGLTGIFLVNGNKRARDVTDGTSNTVAMGEVLWVINHDGNPGNGQGKPSWSNGFGTQIGYSSTGGINFQWEQFGADCHGPNVTQGAPCGGARPAALQSKHVGGCHALFADGSVHFLSENIDQTTLDNLTMRADGEVIGEY</sequence>
<name>A0ABX5YK69_9PLAN</name>
<dbReference type="GeneID" id="98646583"/>
<evidence type="ECO:0000313" key="2">
    <source>
        <dbReference type="EMBL" id="QEG16111.1"/>
    </source>
</evidence>
<feature type="domain" description="DUF1559" evidence="1">
    <location>
        <begin position="35"/>
        <end position="308"/>
    </location>
</feature>
<reference evidence="2 3" key="1">
    <citation type="submission" date="2019-08" db="EMBL/GenBank/DDBJ databases">
        <title>Deep-cultivation of Planctomycetes and their phenomic and genomic characterization uncovers novel biology.</title>
        <authorList>
            <person name="Wiegand S."/>
            <person name="Jogler M."/>
            <person name="Boedeker C."/>
            <person name="Pinto D."/>
            <person name="Vollmers J."/>
            <person name="Rivas-Marin E."/>
            <person name="Kohn T."/>
            <person name="Peeters S.H."/>
            <person name="Heuer A."/>
            <person name="Rast P."/>
            <person name="Oberbeckmann S."/>
            <person name="Bunk B."/>
            <person name="Jeske O."/>
            <person name="Meyerdierks A."/>
            <person name="Storesund J.E."/>
            <person name="Kallscheuer N."/>
            <person name="Luecker S."/>
            <person name="Lage O.M."/>
            <person name="Pohl T."/>
            <person name="Merkel B.J."/>
            <person name="Hornburger P."/>
            <person name="Mueller R.-W."/>
            <person name="Bruemmer F."/>
            <person name="Labrenz M."/>
            <person name="Spormann A.M."/>
            <person name="Op den Camp H."/>
            <person name="Overmann J."/>
            <person name="Amann R."/>
            <person name="Jetten M.S.M."/>
            <person name="Mascher T."/>
            <person name="Medema M.H."/>
            <person name="Devos D.P."/>
            <person name="Kaster A.-K."/>
            <person name="Ovreas L."/>
            <person name="Rohde M."/>
            <person name="Galperin M.Y."/>
            <person name="Jogler C."/>
        </authorList>
    </citation>
    <scope>NUCLEOTIDE SEQUENCE [LARGE SCALE GENOMIC DNA]</scope>
    <source>
        <strain evidence="2 3">DSM 8797</strain>
    </source>
</reference>